<dbReference type="PANTHER" id="PTHR15502">
    <property type="entry name" value="CALCINEURIN-BINDING PROTEIN CABIN 1-RELATED"/>
    <property type="match status" value="1"/>
</dbReference>
<organism evidence="4 5">
    <name type="scientific">Mortierella isabellina</name>
    <name type="common">Filamentous fungus</name>
    <name type="synonym">Umbelopsis isabellina</name>
    <dbReference type="NCBI Taxonomy" id="91625"/>
    <lineage>
        <taxon>Eukaryota</taxon>
        <taxon>Fungi</taxon>
        <taxon>Fungi incertae sedis</taxon>
        <taxon>Mucoromycota</taxon>
        <taxon>Mucoromycotina</taxon>
        <taxon>Umbelopsidomycetes</taxon>
        <taxon>Umbelopsidales</taxon>
        <taxon>Umbelopsidaceae</taxon>
        <taxon>Umbelopsis</taxon>
    </lineage>
</organism>
<dbReference type="InterPro" id="IPR033053">
    <property type="entry name" value="Hir3/CABIN1"/>
</dbReference>
<sequence length="121" mass="14607">SHSIAHLKPEEVTAYQLIFDRLAKVRKIDRRHWHHRPIFRHAWMHYYIYRDAEQAKADLMPLFALKSNLKSHISIWKPGFERPGKHFEYAHQYTVFMIELAQVTNDANTLKILCRKLRKNQ</sequence>
<proteinExistence type="inferred from homology"/>
<feature type="non-terminal residue" evidence="4">
    <location>
        <position position="121"/>
    </location>
</feature>
<dbReference type="GO" id="GO:0031491">
    <property type="term" value="F:nucleosome binding"/>
    <property type="evidence" value="ECO:0007669"/>
    <property type="project" value="TreeGrafter"/>
</dbReference>
<keyword evidence="3" id="KW-0539">Nucleus</keyword>
<dbReference type="GO" id="GO:0005634">
    <property type="term" value="C:nucleus"/>
    <property type="evidence" value="ECO:0007669"/>
    <property type="project" value="UniProtKB-SubCell"/>
</dbReference>
<evidence type="ECO:0000256" key="3">
    <source>
        <dbReference type="ARBA" id="ARBA00023242"/>
    </source>
</evidence>
<evidence type="ECO:0000313" key="4">
    <source>
        <dbReference type="EMBL" id="KAG2174942.1"/>
    </source>
</evidence>
<dbReference type="EMBL" id="JAEPQZ010000012">
    <property type="protein sequence ID" value="KAG2174942.1"/>
    <property type="molecule type" value="Genomic_DNA"/>
</dbReference>
<dbReference type="GO" id="GO:0000417">
    <property type="term" value="C:HIR complex"/>
    <property type="evidence" value="ECO:0007669"/>
    <property type="project" value="TreeGrafter"/>
</dbReference>
<evidence type="ECO:0000256" key="2">
    <source>
        <dbReference type="ARBA" id="ARBA00007335"/>
    </source>
</evidence>
<reference evidence="4" key="1">
    <citation type="submission" date="2020-12" db="EMBL/GenBank/DDBJ databases">
        <title>Metabolic potential, ecology and presence of endohyphal bacteria is reflected in genomic diversity of Mucoromycotina.</title>
        <authorList>
            <person name="Muszewska A."/>
            <person name="Okrasinska A."/>
            <person name="Steczkiewicz K."/>
            <person name="Drgas O."/>
            <person name="Orlowska M."/>
            <person name="Perlinska-Lenart U."/>
            <person name="Aleksandrzak-Piekarczyk T."/>
            <person name="Szatraj K."/>
            <person name="Zielenkiewicz U."/>
            <person name="Pilsyk S."/>
            <person name="Malc E."/>
            <person name="Mieczkowski P."/>
            <person name="Kruszewska J.S."/>
            <person name="Biernat P."/>
            <person name="Pawlowska J."/>
        </authorList>
    </citation>
    <scope>NUCLEOTIDE SEQUENCE</scope>
    <source>
        <strain evidence="4">WA0000067209</strain>
    </source>
</reference>
<accession>A0A8H7PJ48</accession>
<protein>
    <submittedName>
        <fullName evidence="4">Uncharacterized protein</fullName>
    </submittedName>
</protein>
<feature type="non-terminal residue" evidence="4">
    <location>
        <position position="1"/>
    </location>
</feature>
<dbReference type="PANTHER" id="PTHR15502:SF7">
    <property type="entry name" value="CALCINEURIN-BINDING PROTEIN CABIN-1"/>
    <property type="match status" value="1"/>
</dbReference>
<name>A0A8H7PJ48_MORIS</name>
<comment type="subcellular location">
    <subcellularLocation>
        <location evidence="1">Nucleus</location>
    </subcellularLocation>
</comment>
<comment type="similarity">
    <text evidence="2">Belongs to the HIR3 family.</text>
</comment>
<evidence type="ECO:0000313" key="5">
    <source>
        <dbReference type="Proteomes" id="UP000654370"/>
    </source>
</evidence>
<comment type="caution">
    <text evidence="4">The sequence shown here is derived from an EMBL/GenBank/DDBJ whole genome shotgun (WGS) entry which is preliminary data.</text>
</comment>
<evidence type="ECO:0000256" key="1">
    <source>
        <dbReference type="ARBA" id="ARBA00004123"/>
    </source>
</evidence>
<keyword evidence="5" id="KW-1185">Reference proteome</keyword>
<gene>
    <name evidence="4" type="ORF">INT43_006004</name>
</gene>
<dbReference type="Proteomes" id="UP000654370">
    <property type="component" value="Unassembled WGS sequence"/>
</dbReference>
<dbReference type="OrthoDB" id="77564at2759"/>
<dbReference type="AlphaFoldDB" id="A0A8H7PJ48"/>
<dbReference type="GO" id="GO:0006325">
    <property type="term" value="P:chromatin organization"/>
    <property type="evidence" value="ECO:0007669"/>
    <property type="project" value="InterPro"/>
</dbReference>